<gene>
    <name evidence="1" type="ORF">HDC03592</name>
</gene>
<name>Q6IH22_DROME</name>
<proteinExistence type="predicted"/>
<dbReference type="AlphaFoldDB" id="Q6IH22"/>
<protein>
    <submittedName>
        <fullName evidence="1">HDC03592</fullName>
    </submittedName>
</protein>
<organism evidence="1">
    <name type="scientific">Drosophila melanogaster</name>
    <name type="common">Fruit fly</name>
    <dbReference type="NCBI Taxonomy" id="7227"/>
    <lineage>
        <taxon>Eukaryota</taxon>
        <taxon>Metazoa</taxon>
        <taxon>Ecdysozoa</taxon>
        <taxon>Arthropoda</taxon>
        <taxon>Hexapoda</taxon>
        <taxon>Insecta</taxon>
        <taxon>Pterygota</taxon>
        <taxon>Neoptera</taxon>
        <taxon>Endopterygota</taxon>
        <taxon>Diptera</taxon>
        <taxon>Brachycera</taxon>
        <taxon>Muscomorpha</taxon>
        <taxon>Ephydroidea</taxon>
        <taxon>Drosophilidae</taxon>
        <taxon>Drosophila</taxon>
        <taxon>Sophophora</taxon>
    </lineage>
</organism>
<dbReference type="EMBL" id="BK003594">
    <property type="protein sequence ID" value="DAA03793.1"/>
    <property type="molecule type" value="Genomic_DNA"/>
</dbReference>
<sequence>MLNPEISTLIRTDRQTDITRLLILIKNTDTYFINPFVTLVVINSALSGAPANKNHHHVLALVKGNRMMRSFGCLLWSLLGGRALDSACRGTGWSIRPQEAEVWCTERILNFEQETGVPHLIERFTYIQEECNAVLHSLFSKADRIYSV</sequence>
<evidence type="ECO:0000313" key="1">
    <source>
        <dbReference type="EMBL" id="DAA03793.1"/>
    </source>
</evidence>
<reference evidence="1" key="1">
    <citation type="journal article" date="2003" name="Genome Biol.">
        <title>An integrated gene annotation and transcriptional profiling approach towards the full gene content of the Drosophila genome.</title>
        <authorList>
            <person name="Hild M."/>
            <person name="Beckmann B."/>
            <person name="Haas S.A."/>
            <person name="Koch B."/>
            <person name="Solovyev V."/>
            <person name="Busold C."/>
            <person name="Fellenberg K."/>
            <person name="Boutros M."/>
            <person name="Vingron M."/>
            <person name="Sauer F."/>
            <person name="Hoheisel J.D."/>
            <person name="Paro R."/>
        </authorList>
    </citation>
    <scope>NUCLEOTIDE SEQUENCE</scope>
</reference>
<accession>Q6IH22</accession>